<organism evidence="1">
    <name type="scientific">Siphoviridae sp. ctQWG7</name>
    <dbReference type="NCBI Taxonomy" id="2825493"/>
    <lineage>
        <taxon>Viruses</taxon>
        <taxon>Duplodnaviria</taxon>
        <taxon>Heunggongvirae</taxon>
        <taxon>Uroviricota</taxon>
        <taxon>Caudoviricetes</taxon>
    </lineage>
</organism>
<dbReference type="EMBL" id="BK015433">
    <property type="protein sequence ID" value="DAE06320.1"/>
    <property type="molecule type" value="Genomic_DNA"/>
</dbReference>
<reference evidence="1" key="1">
    <citation type="journal article" date="2021" name="Proc. Natl. Acad. Sci. U.S.A.">
        <title>A Catalog of Tens of Thousands of Viruses from Human Metagenomes Reveals Hidden Associations with Chronic Diseases.</title>
        <authorList>
            <person name="Tisza M.J."/>
            <person name="Buck C.B."/>
        </authorList>
    </citation>
    <scope>NUCLEOTIDE SEQUENCE</scope>
    <source>
        <strain evidence="1">CtQWG7</strain>
    </source>
</reference>
<protein>
    <submittedName>
        <fullName evidence="1">ETC complex I subunit conserved region</fullName>
    </submittedName>
</protein>
<evidence type="ECO:0000313" key="1">
    <source>
        <dbReference type="EMBL" id="DAE06320.1"/>
    </source>
</evidence>
<sequence length="64" mass="7563">MKEKSYEYVVTDGNHLYFQKYQEDIEIVILADEQPGTMTYVKKFDTKEEAQKVADILGWKVEEV</sequence>
<proteinExistence type="predicted"/>
<name>A0A8S5PHY6_9CAUD</name>
<accession>A0A8S5PHY6</accession>